<feature type="region of interest" description="Disordered" evidence="1">
    <location>
        <begin position="698"/>
        <end position="723"/>
    </location>
</feature>
<comment type="caution">
    <text evidence="2">The sequence shown here is derived from an EMBL/GenBank/DDBJ whole genome shotgun (WGS) entry which is preliminary data.</text>
</comment>
<sequence>MEAPGKDPFVAFGEVMLLESFLDQAIRCALSTLGVHMKLGSLCKHQNDEGAHDTDDVERLTHALAAMQPNNEAVFGFIHKLRMRTGVNEPSEGLRVRSRIYEFVKYCFPDILSDQVSTTKTTAYGQCSISRSEEIDRHPDDAHHLWTLVRPCRKPSVIVQIFLNLSTQVAMLQRDQYQPVAPLMVGRVWYDLLSDLLTQLALSALVFDGIPLQDIIDAMDLVTPESDTRVTLNPVLWNISNADEIAGFDLSWQHINDQIRSVVSASSRGMAKAVSSSTAALLEQCSPRGFLNKLIRYLQTVLDLLETPSLDFYSGIRQTGRFPPGFFMTPENPVGLSSHPQLSDSDRISSPIDISASAMLDPFSPHVAALRAETFAESDPYGSPSERVVQAQAYSAMVMSTAKVVQNLTLDVDSSPGSPTSDVRSQRNKAETHGSQQTLSIGDDYSSDLDEMEMSPSVRKRLSTANMARNSTTSHYPDSNRTTPLLDDQNMDAEYTAIAESPSALLSARHDRRIADPSSHRQMPPPALSFDLQAASIVDNNEPAELPQPSNSGMTTPKSQTGENAKAEKHKYVSDWTHGDVEGGGRPHRRRHDASMFTPNMRTLASTLVIAQPPPQTFLSPRNLAVAAAQRGSMQGTLEAQATPERRRPSPDASAIGDSGAAEAANPDMPQPQITPEHQIGMSADARVWSISRYISRKEDGDTEGGGRKHPKRLRSTNDTILF</sequence>
<dbReference type="AlphaFoldDB" id="A0A9W7XW52"/>
<feature type="compositionally biased region" description="Polar residues" evidence="1">
    <location>
        <begin position="548"/>
        <end position="563"/>
    </location>
</feature>
<evidence type="ECO:0000313" key="2">
    <source>
        <dbReference type="EMBL" id="KAJ1720067.1"/>
    </source>
</evidence>
<dbReference type="Proteomes" id="UP001149813">
    <property type="component" value="Unassembled WGS sequence"/>
</dbReference>
<dbReference type="EMBL" id="JANBOJ010000301">
    <property type="protein sequence ID" value="KAJ1720067.1"/>
    <property type="molecule type" value="Genomic_DNA"/>
</dbReference>
<feature type="region of interest" description="Disordered" evidence="1">
    <location>
        <begin position="411"/>
        <end position="486"/>
    </location>
</feature>
<feature type="compositionally biased region" description="Polar residues" evidence="1">
    <location>
        <begin position="463"/>
        <end position="483"/>
    </location>
</feature>
<proteinExistence type="predicted"/>
<feature type="non-terminal residue" evidence="2">
    <location>
        <position position="723"/>
    </location>
</feature>
<protein>
    <submittedName>
        <fullName evidence="2">Uncharacterized protein</fullName>
    </submittedName>
</protein>
<feature type="region of interest" description="Disordered" evidence="1">
    <location>
        <begin position="629"/>
        <end position="682"/>
    </location>
</feature>
<accession>A0A9W7XW52</accession>
<gene>
    <name evidence="2" type="ORF">LPJ53_005252</name>
</gene>
<evidence type="ECO:0000256" key="1">
    <source>
        <dbReference type="SAM" id="MobiDB-lite"/>
    </source>
</evidence>
<dbReference type="OrthoDB" id="5580541at2759"/>
<organism evidence="2 3">
    <name type="scientific">Coemansia erecta</name>
    <dbReference type="NCBI Taxonomy" id="147472"/>
    <lineage>
        <taxon>Eukaryota</taxon>
        <taxon>Fungi</taxon>
        <taxon>Fungi incertae sedis</taxon>
        <taxon>Zoopagomycota</taxon>
        <taxon>Kickxellomycotina</taxon>
        <taxon>Kickxellomycetes</taxon>
        <taxon>Kickxellales</taxon>
        <taxon>Kickxellaceae</taxon>
        <taxon>Coemansia</taxon>
    </lineage>
</organism>
<keyword evidence="3" id="KW-1185">Reference proteome</keyword>
<feature type="region of interest" description="Disordered" evidence="1">
    <location>
        <begin position="541"/>
        <end position="569"/>
    </location>
</feature>
<reference evidence="2" key="1">
    <citation type="submission" date="2022-07" db="EMBL/GenBank/DDBJ databases">
        <title>Phylogenomic reconstructions and comparative analyses of Kickxellomycotina fungi.</title>
        <authorList>
            <person name="Reynolds N.K."/>
            <person name="Stajich J.E."/>
            <person name="Barry K."/>
            <person name="Grigoriev I.V."/>
            <person name="Crous P."/>
            <person name="Smith M.E."/>
        </authorList>
    </citation>
    <scope>NUCLEOTIDE SEQUENCE</scope>
    <source>
        <strain evidence="2">NBRC 32514</strain>
    </source>
</reference>
<evidence type="ECO:0000313" key="3">
    <source>
        <dbReference type="Proteomes" id="UP001149813"/>
    </source>
</evidence>
<name>A0A9W7XW52_9FUNG</name>